<proteinExistence type="predicted"/>
<evidence type="ECO:0000313" key="2">
    <source>
        <dbReference type="Proteomes" id="UP001152888"/>
    </source>
</evidence>
<reference evidence="1" key="1">
    <citation type="submission" date="2022-03" db="EMBL/GenBank/DDBJ databases">
        <authorList>
            <person name="Sayadi A."/>
        </authorList>
    </citation>
    <scope>NUCLEOTIDE SEQUENCE</scope>
</reference>
<accession>A0A9P0LQW7</accession>
<protein>
    <submittedName>
        <fullName evidence="1">Uncharacterized protein</fullName>
    </submittedName>
</protein>
<gene>
    <name evidence="1" type="ORF">ACAOBT_LOCUS23600</name>
</gene>
<comment type="caution">
    <text evidence="1">The sequence shown here is derived from an EMBL/GenBank/DDBJ whole genome shotgun (WGS) entry which is preliminary data.</text>
</comment>
<organism evidence="1 2">
    <name type="scientific">Acanthoscelides obtectus</name>
    <name type="common">Bean weevil</name>
    <name type="synonym">Bruchus obtectus</name>
    <dbReference type="NCBI Taxonomy" id="200917"/>
    <lineage>
        <taxon>Eukaryota</taxon>
        <taxon>Metazoa</taxon>
        <taxon>Ecdysozoa</taxon>
        <taxon>Arthropoda</taxon>
        <taxon>Hexapoda</taxon>
        <taxon>Insecta</taxon>
        <taxon>Pterygota</taxon>
        <taxon>Neoptera</taxon>
        <taxon>Endopterygota</taxon>
        <taxon>Coleoptera</taxon>
        <taxon>Polyphaga</taxon>
        <taxon>Cucujiformia</taxon>
        <taxon>Chrysomeloidea</taxon>
        <taxon>Chrysomelidae</taxon>
        <taxon>Bruchinae</taxon>
        <taxon>Bruchini</taxon>
        <taxon>Acanthoscelides</taxon>
    </lineage>
</organism>
<dbReference type="AlphaFoldDB" id="A0A9P0LQW7"/>
<name>A0A9P0LQW7_ACAOB</name>
<evidence type="ECO:0000313" key="1">
    <source>
        <dbReference type="EMBL" id="CAH1997204.1"/>
    </source>
</evidence>
<dbReference type="EMBL" id="CAKOFQ010007280">
    <property type="protein sequence ID" value="CAH1997204.1"/>
    <property type="molecule type" value="Genomic_DNA"/>
</dbReference>
<dbReference type="Proteomes" id="UP001152888">
    <property type="component" value="Unassembled WGS sequence"/>
</dbReference>
<keyword evidence="2" id="KW-1185">Reference proteome</keyword>
<sequence length="50" mass="5861">MSLVSFRSWCLQQKAYNFRTTLLATPLFKLLIIGHQCKKRSVFTHCAFIL</sequence>